<dbReference type="EMBL" id="BK032552">
    <property type="protein sequence ID" value="DAF47243.1"/>
    <property type="molecule type" value="Genomic_DNA"/>
</dbReference>
<protein>
    <submittedName>
        <fullName evidence="1">Tail protein</fullName>
    </submittedName>
</protein>
<evidence type="ECO:0000313" key="1">
    <source>
        <dbReference type="EMBL" id="DAF47243.1"/>
    </source>
</evidence>
<dbReference type="Pfam" id="PF10076">
    <property type="entry name" value="Phage_Mu_Gp48"/>
    <property type="match status" value="1"/>
</dbReference>
<proteinExistence type="predicted"/>
<name>A0A8S5S8U7_9CAUD</name>
<sequence>MLKLIDLYPDHLINTTTEEIFTDYGYQLEELELSIDALVNEFFIESAVFSLPTWCSFAGIDYDSDLPIDIIRSNILAALKAKETTTVEVIKNIVESYSNGTCEVIEHYGRYQFTIKFVGIIGVPKKISEIRKIIDKLKPAHLNYDFEFKYITWGDTKNLGKPASWYKAKGLTWKDIRNGVHLT</sequence>
<reference evidence="1" key="1">
    <citation type="journal article" date="2021" name="Proc. Natl. Acad. Sci. U.S.A.">
        <title>A Catalog of Tens of Thousands of Viruses from Human Metagenomes Reveals Hidden Associations with Chronic Diseases.</title>
        <authorList>
            <person name="Tisza M.J."/>
            <person name="Buck C.B."/>
        </authorList>
    </citation>
    <scope>NUCLEOTIDE SEQUENCE</scope>
    <source>
        <strain evidence="1">Ctb3910</strain>
    </source>
</reference>
<accession>A0A8S5S8U7</accession>
<dbReference type="InterPro" id="IPR018755">
    <property type="entry name" value="Phage_Mu_Gp48"/>
</dbReference>
<organism evidence="1">
    <name type="scientific">Siphoviridae sp. ctb3910</name>
    <dbReference type="NCBI Taxonomy" id="2827897"/>
    <lineage>
        <taxon>Viruses</taxon>
        <taxon>Duplodnaviria</taxon>
        <taxon>Heunggongvirae</taxon>
        <taxon>Uroviricota</taxon>
        <taxon>Caudoviricetes</taxon>
    </lineage>
</organism>